<protein>
    <submittedName>
        <fullName evidence="6">TRAP transporter substrate-binding protein</fullName>
    </submittedName>
</protein>
<proteinExistence type="inferred from homology"/>
<dbReference type="PROSITE" id="PS51257">
    <property type="entry name" value="PROKAR_LIPOPROTEIN"/>
    <property type="match status" value="1"/>
</dbReference>
<dbReference type="EMBL" id="WEID01000062">
    <property type="protein sequence ID" value="KAB8132660.1"/>
    <property type="molecule type" value="Genomic_DNA"/>
</dbReference>
<dbReference type="NCBIfam" id="TIGR00787">
    <property type="entry name" value="dctP"/>
    <property type="match status" value="1"/>
</dbReference>
<dbReference type="OrthoDB" id="9776801at2"/>
<evidence type="ECO:0000256" key="3">
    <source>
        <dbReference type="ARBA" id="ARBA00022448"/>
    </source>
</evidence>
<gene>
    <name evidence="6" type="ORF">F9U64_12490</name>
</gene>
<dbReference type="GO" id="GO:0055085">
    <property type="term" value="P:transmembrane transport"/>
    <property type="evidence" value="ECO:0007669"/>
    <property type="project" value="InterPro"/>
</dbReference>
<evidence type="ECO:0000313" key="6">
    <source>
        <dbReference type="EMBL" id="KAB8132660.1"/>
    </source>
</evidence>
<accession>A0A7C8KRV9</accession>
<dbReference type="PANTHER" id="PTHR33376:SF4">
    <property type="entry name" value="SIALIC ACID-BINDING PERIPLASMIC PROTEIN SIAP"/>
    <property type="match status" value="1"/>
</dbReference>
<dbReference type="Proteomes" id="UP000480246">
    <property type="component" value="Unassembled WGS sequence"/>
</dbReference>
<feature type="signal peptide" evidence="5">
    <location>
        <begin position="1"/>
        <end position="18"/>
    </location>
</feature>
<keyword evidence="3" id="KW-0813">Transport</keyword>
<dbReference type="GO" id="GO:0030288">
    <property type="term" value="C:outer membrane-bounded periplasmic space"/>
    <property type="evidence" value="ECO:0007669"/>
    <property type="project" value="InterPro"/>
</dbReference>
<dbReference type="AlphaFoldDB" id="A0A7C8KRV9"/>
<dbReference type="InterPro" id="IPR038404">
    <property type="entry name" value="TRAP_DctP_sf"/>
</dbReference>
<comment type="subcellular location">
    <subcellularLocation>
        <location evidence="1">Cell envelope</location>
    </subcellularLocation>
</comment>
<keyword evidence="7" id="KW-1185">Reference proteome</keyword>
<evidence type="ECO:0000256" key="2">
    <source>
        <dbReference type="ARBA" id="ARBA00009023"/>
    </source>
</evidence>
<keyword evidence="4 5" id="KW-0732">Signal</keyword>
<evidence type="ECO:0000256" key="4">
    <source>
        <dbReference type="ARBA" id="ARBA00022729"/>
    </source>
</evidence>
<evidence type="ECO:0000256" key="5">
    <source>
        <dbReference type="SAM" id="SignalP"/>
    </source>
</evidence>
<dbReference type="PANTHER" id="PTHR33376">
    <property type="match status" value="1"/>
</dbReference>
<dbReference type="RefSeq" id="WP_153403886.1">
    <property type="nucleotide sequence ID" value="NZ_ML762432.1"/>
</dbReference>
<dbReference type="InterPro" id="IPR004682">
    <property type="entry name" value="TRAP_DctP"/>
</dbReference>
<dbReference type="PIRSF" id="PIRSF006470">
    <property type="entry name" value="DctB"/>
    <property type="match status" value="1"/>
</dbReference>
<dbReference type="CDD" id="cd13603">
    <property type="entry name" value="PBP2_TRAP_Siap_TeaA_like"/>
    <property type="match status" value="1"/>
</dbReference>
<comment type="similarity">
    <text evidence="2">Belongs to the bacterial solute-binding protein 7 family.</text>
</comment>
<sequence length="337" mass="37178">MKKIVQLFLAGLLFSLLAACSTHTGAASGELQINFGHGSAETNVRHEAAMKFKELVEEKSNGDITVNVFANETIGTEAEMLENVSLNNLEIVLAGTDIYTQYDPLMGATNLPYLFDSYEHAWEVLDGKVGDMVSEPLLEHNIRILAFYENGMRHITNSSRPIETPEDLNGLIIRTPEAEVSLDTLNALGANATPMAFGELYLALQQGTVDGQENPIANIHASKFNEVQNYISMTGHQYTALPMAVSDDFWQSLSEEQQVIIQEAATEAAQFHRDSIKNNDDKLLQELVDAGMEVNEPDKEPFREAVADVVEGYAEVAGQEFMDEFLAEIEAAKTNEE</sequence>
<name>A0A7C8KRV9_9BACI</name>
<reference evidence="6 7" key="1">
    <citation type="submission" date="2019-10" db="EMBL/GenBank/DDBJ databases">
        <title>Gracilibacillus sp. nov. isolated from rice seeds.</title>
        <authorList>
            <person name="He S."/>
        </authorList>
    </citation>
    <scope>NUCLEOTIDE SEQUENCE [LARGE SCALE GENOMIC DNA]</scope>
    <source>
        <strain evidence="6 7">TD8</strain>
    </source>
</reference>
<feature type="chain" id="PRO_5039554185" evidence="5">
    <location>
        <begin position="19"/>
        <end position="337"/>
    </location>
</feature>
<evidence type="ECO:0000256" key="1">
    <source>
        <dbReference type="ARBA" id="ARBA00004196"/>
    </source>
</evidence>
<dbReference type="InterPro" id="IPR018389">
    <property type="entry name" value="DctP_fam"/>
</dbReference>
<evidence type="ECO:0000313" key="7">
    <source>
        <dbReference type="Proteomes" id="UP000480246"/>
    </source>
</evidence>
<dbReference type="Pfam" id="PF03480">
    <property type="entry name" value="DctP"/>
    <property type="match status" value="1"/>
</dbReference>
<dbReference type="NCBIfam" id="NF037995">
    <property type="entry name" value="TRAP_S1"/>
    <property type="match status" value="1"/>
</dbReference>
<organism evidence="6 7">
    <name type="scientific">Gracilibacillus oryzae</name>
    <dbReference type="NCBI Taxonomy" id="1672701"/>
    <lineage>
        <taxon>Bacteria</taxon>
        <taxon>Bacillati</taxon>
        <taxon>Bacillota</taxon>
        <taxon>Bacilli</taxon>
        <taxon>Bacillales</taxon>
        <taxon>Bacillaceae</taxon>
        <taxon>Gracilibacillus</taxon>
    </lineage>
</organism>
<dbReference type="Gene3D" id="3.40.190.170">
    <property type="entry name" value="Bacterial extracellular solute-binding protein, family 7"/>
    <property type="match status" value="1"/>
</dbReference>
<comment type="caution">
    <text evidence="6">The sequence shown here is derived from an EMBL/GenBank/DDBJ whole genome shotgun (WGS) entry which is preliminary data.</text>
</comment>